<dbReference type="GO" id="GO:0008270">
    <property type="term" value="F:zinc ion binding"/>
    <property type="evidence" value="ECO:0007669"/>
    <property type="project" value="UniProtKB-KW"/>
</dbReference>
<keyword evidence="5" id="KW-0805">Transcription regulation</keyword>
<evidence type="ECO:0000256" key="3">
    <source>
        <dbReference type="ARBA" id="ARBA00022771"/>
    </source>
</evidence>
<dbReference type="CDD" id="cd06960">
    <property type="entry name" value="NR_DBD_HNF4A"/>
    <property type="match status" value="1"/>
</dbReference>
<dbReference type="PROSITE" id="PS00031">
    <property type="entry name" value="NUCLEAR_REC_DBD_1"/>
    <property type="match status" value="1"/>
</dbReference>
<evidence type="ECO:0000256" key="8">
    <source>
        <dbReference type="ARBA" id="ARBA00023170"/>
    </source>
</evidence>
<evidence type="ECO:0000259" key="11">
    <source>
        <dbReference type="PROSITE" id="PS51030"/>
    </source>
</evidence>
<keyword evidence="6" id="KW-0238">DNA-binding</keyword>
<evidence type="ECO:0000256" key="2">
    <source>
        <dbReference type="ARBA" id="ARBA00022723"/>
    </source>
</evidence>
<dbReference type="Proteomes" id="UP000492821">
    <property type="component" value="Unassembled WGS sequence"/>
</dbReference>
<dbReference type="PANTHER" id="PTHR24086:SF43">
    <property type="entry name" value="NUCLEAR RECEPTOR DOMAIN-CONTAINING PROTEIN"/>
    <property type="match status" value="1"/>
</dbReference>
<keyword evidence="7" id="KW-0804">Transcription</keyword>
<feature type="compositionally biased region" description="Polar residues" evidence="10">
    <location>
        <begin position="217"/>
        <end position="231"/>
    </location>
</feature>
<dbReference type="GO" id="GO:0004879">
    <property type="term" value="F:nuclear receptor activity"/>
    <property type="evidence" value="ECO:0007669"/>
    <property type="project" value="InterPro"/>
</dbReference>
<evidence type="ECO:0000256" key="7">
    <source>
        <dbReference type="ARBA" id="ARBA00023163"/>
    </source>
</evidence>
<dbReference type="SUPFAM" id="SSF57716">
    <property type="entry name" value="Glucocorticoid receptor-like (DNA-binding domain)"/>
    <property type="match status" value="1"/>
</dbReference>
<dbReference type="InterPro" id="IPR035500">
    <property type="entry name" value="NHR-like_dom_sf"/>
</dbReference>
<keyword evidence="12" id="KW-1185">Reference proteome</keyword>
<evidence type="ECO:0000256" key="5">
    <source>
        <dbReference type="ARBA" id="ARBA00023015"/>
    </source>
</evidence>
<evidence type="ECO:0000256" key="1">
    <source>
        <dbReference type="ARBA" id="ARBA00004123"/>
    </source>
</evidence>
<dbReference type="PANTHER" id="PTHR24086">
    <property type="entry name" value="NUCLEAR RECEPTOR SUBFAMILY 5 GROUP A"/>
    <property type="match status" value="1"/>
</dbReference>
<evidence type="ECO:0000256" key="6">
    <source>
        <dbReference type="ARBA" id="ARBA00023125"/>
    </source>
</evidence>
<evidence type="ECO:0000313" key="12">
    <source>
        <dbReference type="Proteomes" id="UP000492821"/>
    </source>
</evidence>
<evidence type="ECO:0000256" key="9">
    <source>
        <dbReference type="ARBA" id="ARBA00023242"/>
    </source>
</evidence>
<keyword evidence="8" id="KW-0675">Receptor</keyword>
<reference evidence="12" key="1">
    <citation type="journal article" date="2013" name="Genetics">
        <title>The draft genome and transcriptome of Panagrellus redivivus are shaped by the harsh demands of a free-living lifestyle.</title>
        <authorList>
            <person name="Srinivasan J."/>
            <person name="Dillman A.R."/>
            <person name="Macchietto M.G."/>
            <person name="Heikkinen L."/>
            <person name="Lakso M."/>
            <person name="Fracchia K.M."/>
            <person name="Antoshechkin I."/>
            <person name="Mortazavi A."/>
            <person name="Wong G."/>
            <person name="Sternberg P.W."/>
        </authorList>
    </citation>
    <scope>NUCLEOTIDE SEQUENCE [LARGE SCALE GENOMIC DNA]</scope>
    <source>
        <strain evidence="12">MT8872</strain>
    </source>
</reference>
<dbReference type="SUPFAM" id="SSF48508">
    <property type="entry name" value="Nuclear receptor ligand-binding domain"/>
    <property type="match status" value="1"/>
</dbReference>
<evidence type="ECO:0000256" key="10">
    <source>
        <dbReference type="SAM" id="MobiDB-lite"/>
    </source>
</evidence>
<dbReference type="SMART" id="SM00399">
    <property type="entry name" value="ZnF_C4"/>
    <property type="match status" value="1"/>
</dbReference>
<keyword evidence="9" id="KW-0539">Nucleus</keyword>
<dbReference type="InterPro" id="IPR016355">
    <property type="entry name" value="NR5-like"/>
</dbReference>
<dbReference type="PRINTS" id="PR00047">
    <property type="entry name" value="STROIDFINGER"/>
</dbReference>
<dbReference type="InterPro" id="IPR001628">
    <property type="entry name" value="Znf_hrmn_rcpt"/>
</dbReference>
<protein>
    <submittedName>
        <fullName evidence="13">Nuclear receptor domain-containing protein</fullName>
    </submittedName>
</protein>
<name>A0A7E4UV42_PANRE</name>
<feature type="domain" description="Nuclear receptor" evidence="11">
    <location>
        <begin position="123"/>
        <end position="200"/>
    </location>
</feature>
<dbReference type="GO" id="GO:0090575">
    <property type="term" value="C:RNA polymerase II transcription regulator complex"/>
    <property type="evidence" value="ECO:0007669"/>
    <property type="project" value="TreeGrafter"/>
</dbReference>
<evidence type="ECO:0000313" key="13">
    <source>
        <dbReference type="WBParaSite" id="Pan_g1318.t1"/>
    </source>
</evidence>
<dbReference type="Gene3D" id="1.10.565.10">
    <property type="entry name" value="Retinoid X Receptor"/>
    <property type="match status" value="1"/>
</dbReference>
<dbReference type="Pfam" id="PF00105">
    <property type="entry name" value="zf-C4"/>
    <property type="match status" value="1"/>
</dbReference>
<dbReference type="InterPro" id="IPR049636">
    <property type="entry name" value="HNF4-like_DBD"/>
</dbReference>
<keyword evidence="2" id="KW-0479">Metal-binding</keyword>
<dbReference type="GO" id="GO:0009888">
    <property type="term" value="P:tissue development"/>
    <property type="evidence" value="ECO:0007669"/>
    <property type="project" value="TreeGrafter"/>
</dbReference>
<accession>A0A7E4UV42</accession>
<sequence length="466" mass="52562">MILSFVHVSCFFRPRDQVHFDTSSINAFPPPLPQQLPPTPYYFMSSTSWPANTSNSSMFPDPRQIHVKQEPFEINFLDQSQSQSQSAPARHSIEPNSNIVRQDLCNLARRSDPPRSQSDLGIYSRCAVCDDSADGYHFSAMSCAACSAFFRRSIADQKTYACTTRSCNVSINSRKQGVICRYCRFQKCILAGMVPEEVQGKRVKPNSFDSSSTSSTPIYTEASSRRNSATPKKNPKNRQPTVVLLSEIINMRRLVSSKRYTDESLNQDCSTVLAREYKLFEMFMNGVAAFGCMVENGSDWTTSFRVQSQFVIWLLFESVQATIRFGGIQTNKLYFADLTSVDADEASLAAVFAGLKVRDPVNMAKIVFPSVQFFMGNVCRDVLNMRLDERETAALLALLLLTQDKPENREAIYDRVFRELSDSTRGNDDIDCLRVGNIVLFISTFIEAVNSVKEFIICWNVFCADK</sequence>
<dbReference type="GO" id="GO:0009755">
    <property type="term" value="P:hormone-mediated signaling pathway"/>
    <property type="evidence" value="ECO:0007669"/>
    <property type="project" value="TreeGrafter"/>
</dbReference>
<dbReference type="InterPro" id="IPR013088">
    <property type="entry name" value="Znf_NHR/GATA"/>
</dbReference>
<dbReference type="PROSITE" id="PS51030">
    <property type="entry name" value="NUCLEAR_REC_DBD_2"/>
    <property type="match status" value="1"/>
</dbReference>
<proteinExistence type="predicted"/>
<dbReference type="Gene3D" id="3.30.50.10">
    <property type="entry name" value="Erythroid Transcription Factor GATA-1, subunit A"/>
    <property type="match status" value="1"/>
</dbReference>
<keyword evidence="3" id="KW-0863">Zinc-finger</keyword>
<dbReference type="WBParaSite" id="Pan_g1318.t1">
    <property type="protein sequence ID" value="Pan_g1318.t1"/>
    <property type="gene ID" value="Pan_g1318"/>
</dbReference>
<feature type="region of interest" description="Disordered" evidence="10">
    <location>
        <begin position="201"/>
        <end position="238"/>
    </location>
</feature>
<organism evidence="12 13">
    <name type="scientific">Panagrellus redivivus</name>
    <name type="common">Microworm</name>
    <dbReference type="NCBI Taxonomy" id="6233"/>
    <lineage>
        <taxon>Eukaryota</taxon>
        <taxon>Metazoa</taxon>
        <taxon>Ecdysozoa</taxon>
        <taxon>Nematoda</taxon>
        <taxon>Chromadorea</taxon>
        <taxon>Rhabditida</taxon>
        <taxon>Tylenchina</taxon>
        <taxon>Panagrolaimomorpha</taxon>
        <taxon>Panagrolaimoidea</taxon>
        <taxon>Panagrolaimidae</taxon>
        <taxon>Panagrellus</taxon>
    </lineage>
</organism>
<keyword evidence="4" id="KW-0862">Zinc</keyword>
<dbReference type="AlphaFoldDB" id="A0A7E4UV42"/>
<evidence type="ECO:0000256" key="4">
    <source>
        <dbReference type="ARBA" id="ARBA00022833"/>
    </source>
</evidence>
<reference evidence="13" key="2">
    <citation type="submission" date="2020-10" db="UniProtKB">
        <authorList>
            <consortium name="WormBaseParasite"/>
        </authorList>
    </citation>
    <scope>IDENTIFICATION</scope>
</reference>
<comment type="subcellular location">
    <subcellularLocation>
        <location evidence="1">Nucleus</location>
    </subcellularLocation>
</comment>
<dbReference type="GO" id="GO:0000978">
    <property type="term" value="F:RNA polymerase II cis-regulatory region sequence-specific DNA binding"/>
    <property type="evidence" value="ECO:0007669"/>
    <property type="project" value="InterPro"/>
</dbReference>